<dbReference type="EMBL" id="JALANJ010000003">
    <property type="protein sequence ID" value="MCY8119625.1"/>
    <property type="molecule type" value="Genomic_DNA"/>
</dbReference>
<comment type="caution">
    <text evidence="1">The sequence shown here is derived from an EMBL/GenBank/DDBJ whole genome shotgun (WGS) entry which is preliminary data.</text>
</comment>
<gene>
    <name evidence="1" type="ORF">MOC45_03225</name>
</gene>
<name>A0A9Q4H8R5_BACSC</name>
<reference evidence="1" key="1">
    <citation type="submission" date="2022-02" db="EMBL/GenBank/DDBJ databases">
        <title>Crop Bioprotection Bacillus Genome Sequencing.</title>
        <authorList>
            <person name="Dunlap C."/>
        </authorList>
    </citation>
    <scope>NUCLEOTIDE SEQUENCE</scope>
    <source>
        <strain evidence="1">M18B4</strain>
    </source>
</reference>
<evidence type="ECO:0000313" key="2">
    <source>
        <dbReference type="Proteomes" id="UP001070352"/>
    </source>
</evidence>
<organism evidence="1 2">
    <name type="scientific">Bacillus spizizenii</name>
    <name type="common">Bacillus subtilis subsp. spizizenii</name>
    <dbReference type="NCBI Taxonomy" id="96241"/>
    <lineage>
        <taxon>Bacteria</taxon>
        <taxon>Bacillati</taxon>
        <taxon>Bacillota</taxon>
        <taxon>Bacilli</taxon>
        <taxon>Bacillales</taxon>
        <taxon>Bacillaceae</taxon>
        <taxon>Bacillus</taxon>
    </lineage>
</organism>
<evidence type="ECO:0000313" key="1">
    <source>
        <dbReference type="EMBL" id="MCY8119625.1"/>
    </source>
</evidence>
<dbReference type="AlphaFoldDB" id="A0A9Q4H8R5"/>
<accession>A0A9Q4H8R5</accession>
<proteinExistence type="predicted"/>
<dbReference type="Proteomes" id="UP001070352">
    <property type="component" value="Unassembled WGS sequence"/>
</dbReference>
<sequence>MSKSKRYLLSFTTLFYTKKGYVLMFNRHENIPNTNQVPVSFEPWNRYSAWVARDIKLGTKVKRKVNTDSEVSVEMDNLIYGSQPTILNLGNVYSVAVTDSEIEKGDKTSHKGSLYKPEASHPLNQKYALLADQVAAKNIKQTPLMGLQTRGVKQGDGEIIQQDMLDYLKLKQEAKLPSDLTGFSLIPFYGINQSPDTGQSMFTGDKPHEVDDLCVVRVGEVQADTDKTILVIGRVEAIAHRLYGSNLEAVYNAGSRFNTLKTETARGGEKSEIIELSKSNSRGLIYRSEIEELKGGGQDIPIILGSVSEVINSRIQPLFAFKDKSASSDLVKVSGFSETFVTPIGVTYGLEEYDQQHASLVEPGESLYTEGLHVNLVNYTGQPKDMSESQATTQVLWSEQRPTRLENSSTFVQQSGNSNISKSFEYKNVSIGSGEVLDKTQSKRVGSIEDAYSMSDGNNANKGEILTGGRGANQVTTGVALKAEYTELTDTFQDVELYSREAGDSTYLFDVQLESSERMNEIYSDDVLLESVITGEAASEENEILIDQGENFNVGTLETESRIEYDSLVDYKNKEHVSEITTEDKGLPQTKVFDCGPLEFNSSYADSYRGIEIESGLSSVVGEQYLESELDGWDTPHKREPSVDVVIQHREINEESEIMLEVPLFSQTSAYAVKDAQDTFTTYLEESLVSNNVLDTSLLETDSLNNRLSDSWVELESQDQLYLKSYSNEADIGRQPLAVTKGSSDVLVENAKSAILGYTEFEVTTESQDIPSPGETIRTTLLEVSGRGAKRGTTKEAIEGSSVEAKSFEPGEDVQVDGADVSNLNQLTLVSSIEEEATGASHVSSLDVFNEKLDSFYLDEIQETLLLDPTLEAVSIQDSTDITLDSYKKAEGKEGVVDLYNQHHLTLSKLERTADFTLDFSTLGQTKKDLDFVIVNPHHGKTESTSDITLESGDRWTRESEKVDLVVEGTDRSGATKDEEIEVIGFSLSVSKKESEVTLVVQDNANLSMELDSFVEKYSLFTSSDTFEDGLLNRDEIVEKGSRRLISITSEEEFEKKSERILGLYEDDEADKSRSSIMSIDMDNTANSSSSYRITIEGEENSKRESAEEIHINVDEVTDKDKSSLISVSGEDEGQKDRLSILELTRETFSEKPNREYSVEEIDDDLGIGLLPPEPPWKDPGTDLNKKGKVWLLMGKNYPAWNNWDNKKTR</sequence>
<protein>
    <submittedName>
        <fullName evidence="1">Uncharacterized protein</fullName>
    </submittedName>
</protein>